<evidence type="ECO:0000313" key="7">
    <source>
        <dbReference type="Proteomes" id="UP000094801"/>
    </source>
</evidence>
<keyword evidence="3 4" id="KW-0443">Lipid metabolism</keyword>
<feature type="active site" description="Nucleophile" evidence="4">
    <location>
        <position position="255"/>
    </location>
</feature>
<feature type="short sequence motif" description="GXGXXG" evidence="4">
    <location>
        <begin position="226"/>
        <end position="231"/>
    </location>
</feature>
<comment type="caution">
    <text evidence="4">Lacks conserved residue(s) required for the propagation of feature annotation.</text>
</comment>
<dbReference type="InterPro" id="IPR016035">
    <property type="entry name" value="Acyl_Trfase/lysoPLipase"/>
</dbReference>
<dbReference type="AlphaFoldDB" id="A0A1E4SZ02"/>
<evidence type="ECO:0000256" key="3">
    <source>
        <dbReference type="ARBA" id="ARBA00023098"/>
    </source>
</evidence>
<dbReference type="OrthoDB" id="10049244at2759"/>
<feature type="active site" description="Proton acceptor" evidence="4">
    <location>
        <position position="406"/>
    </location>
</feature>
<dbReference type="EMBL" id="KV453855">
    <property type="protein sequence ID" value="ODV84736.1"/>
    <property type="molecule type" value="Genomic_DNA"/>
</dbReference>
<evidence type="ECO:0000313" key="6">
    <source>
        <dbReference type="EMBL" id="ODV84736.1"/>
    </source>
</evidence>
<protein>
    <recommendedName>
        <fullName evidence="5">PNPLA domain-containing protein</fullName>
    </recommendedName>
</protein>
<reference evidence="7" key="1">
    <citation type="submission" date="2016-04" db="EMBL/GenBank/DDBJ databases">
        <title>Comparative genomics of biotechnologically important yeasts.</title>
        <authorList>
            <consortium name="DOE Joint Genome Institute"/>
            <person name="Riley R."/>
            <person name="Haridas S."/>
            <person name="Wolfe K.H."/>
            <person name="Lopes M.R."/>
            <person name="Hittinger C.T."/>
            <person name="Goker M."/>
            <person name="Salamov A."/>
            <person name="Wisecaver J."/>
            <person name="Long T.M."/>
            <person name="Aerts A.L."/>
            <person name="Barry K."/>
            <person name="Choi C."/>
            <person name="Clum A."/>
            <person name="Coughlan A.Y."/>
            <person name="Deshpande S."/>
            <person name="Douglass A.P."/>
            <person name="Hanson S.J."/>
            <person name="Klenk H.-P."/>
            <person name="Labutti K."/>
            <person name="Lapidus A."/>
            <person name="Lindquist E."/>
            <person name="Lipzen A."/>
            <person name="Meier-Kolthoff J.P."/>
            <person name="Ohm R.A."/>
            <person name="Otillar R.P."/>
            <person name="Pangilinan J."/>
            <person name="Peng Y."/>
            <person name="Rokas A."/>
            <person name="Rosa C.A."/>
            <person name="Scheuner C."/>
            <person name="Sibirny A.A."/>
            <person name="Slot J.C."/>
            <person name="Stielow J.B."/>
            <person name="Sun H."/>
            <person name="Kurtzman C.P."/>
            <person name="Blackwell M."/>
            <person name="Grigoriev I.V."/>
            <person name="Jeffries T.W."/>
        </authorList>
    </citation>
    <scope>NUCLEOTIDE SEQUENCE [LARGE SCALE GENOMIC DNA]</scope>
    <source>
        <strain evidence="7">NRRL YB-2248</strain>
    </source>
</reference>
<dbReference type="GO" id="GO:0006641">
    <property type="term" value="P:triglyceride metabolic process"/>
    <property type="evidence" value="ECO:0007669"/>
    <property type="project" value="UniProtKB-ARBA"/>
</dbReference>
<accession>A0A1E4SZ02</accession>
<proteinExistence type="predicted"/>
<dbReference type="Gene3D" id="3.40.1090.10">
    <property type="entry name" value="Cytosolic phospholipase A2 catalytic domain"/>
    <property type="match status" value="1"/>
</dbReference>
<name>A0A1E4SZ02_9ASCO</name>
<dbReference type="Proteomes" id="UP000094801">
    <property type="component" value="Unassembled WGS sequence"/>
</dbReference>
<dbReference type="InterPro" id="IPR002641">
    <property type="entry name" value="PNPLA_dom"/>
</dbReference>
<sequence length="569" mass="64067">MSWKDTSFDSGSLKLNPFEDITEYLITKGHNANNNETQTKHSSLISNYLSALRPIIGKMAKILRDVPVIKHCVGPPDETNAQIDKLIAQQKAATSYKEWMETSVLLDKLLNNSTWKDEEETTLYDYQLVKARLEELREARLSKNYKALLYIIRTTWTRNMANMDNINLYRHSSVGTKSLIEEYIAECQLCLQDFANGESNLDDSYVLAMLIQTRKNYGRVAITMSGGGCFGMLEIGVFSTLLELDLLPKIVSGSSSGSILSSIMCSKTTPELLEILDSLSERKFEVFEKDDDPDSFLSCLGRLLKYGTWFENVHLQETMKDFLGDLTFKEAYNRTGRILNITVSSASVHEQPSLLNYLTAPNVLVWSAVCASCSLPGVFPSSTIYEKNYKTGKVEQWSNLNVKFVDGSMHADIPIKRLSEMFNVNHVIACQVNPHVVPFLKMSIQCVGGEIENEYSARFKQFLNQVYGLISTEAMHYLEVASELGIATNICTKIRAVLAQSYSGDITILPELRMHELNKLLANPSPEFLLDAVVRGARATWPKVSIIKNHCSLEFALDKCITMIRSRLI</sequence>
<dbReference type="InterPro" id="IPR021771">
    <property type="entry name" value="Triacylglycerol_lipase_N"/>
</dbReference>
<feature type="short sequence motif" description="GXSXG" evidence="4">
    <location>
        <begin position="253"/>
        <end position="257"/>
    </location>
</feature>
<gene>
    <name evidence="6" type="ORF">CANARDRAFT_200364</name>
</gene>
<dbReference type="CDD" id="cd07230">
    <property type="entry name" value="Pat_TGL4-5_like"/>
    <property type="match status" value="1"/>
</dbReference>
<evidence type="ECO:0000256" key="4">
    <source>
        <dbReference type="PROSITE-ProRule" id="PRU01161"/>
    </source>
</evidence>
<dbReference type="GO" id="GO:0004806">
    <property type="term" value="F:triacylglycerol lipase activity"/>
    <property type="evidence" value="ECO:0007669"/>
    <property type="project" value="InterPro"/>
</dbReference>
<evidence type="ECO:0000259" key="5">
    <source>
        <dbReference type="PROSITE" id="PS51635"/>
    </source>
</evidence>
<dbReference type="PANTHER" id="PTHR14226">
    <property type="entry name" value="NEUROPATHY TARGET ESTERASE/SWISS CHEESE D.MELANOGASTER"/>
    <property type="match status" value="1"/>
</dbReference>
<dbReference type="SUPFAM" id="SSF52151">
    <property type="entry name" value="FabD/lysophospholipase-like"/>
    <property type="match status" value="1"/>
</dbReference>
<dbReference type="STRING" id="983967.A0A1E4SZ02"/>
<dbReference type="PANTHER" id="PTHR14226:SF10">
    <property type="entry name" value="TRIACYLGLYCEROL LIPASE 4-RELATED"/>
    <property type="match status" value="1"/>
</dbReference>
<keyword evidence="2 4" id="KW-0442">Lipid degradation</keyword>
<dbReference type="InterPro" id="IPR050301">
    <property type="entry name" value="NTE"/>
</dbReference>
<feature type="non-terminal residue" evidence="6">
    <location>
        <position position="569"/>
    </location>
</feature>
<dbReference type="Pfam" id="PF11815">
    <property type="entry name" value="DUF3336"/>
    <property type="match status" value="1"/>
</dbReference>
<evidence type="ECO:0000256" key="1">
    <source>
        <dbReference type="ARBA" id="ARBA00022801"/>
    </source>
</evidence>
<keyword evidence="1 4" id="KW-0378">Hydrolase</keyword>
<dbReference type="GO" id="GO:0016042">
    <property type="term" value="P:lipid catabolic process"/>
    <property type="evidence" value="ECO:0007669"/>
    <property type="project" value="UniProtKB-UniRule"/>
</dbReference>
<keyword evidence="7" id="KW-1185">Reference proteome</keyword>
<evidence type="ECO:0000256" key="2">
    <source>
        <dbReference type="ARBA" id="ARBA00022963"/>
    </source>
</evidence>
<dbReference type="Pfam" id="PF01734">
    <property type="entry name" value="Patatin"/>
    <property type="match status" value="1"/>
</dbReference>
<organism evidence="6 7">
    <name type="scientific">[Candida] arabinofermentans NRRL YB-2248</name>
    <dbReference type="NCBI Taxonomy" id="983967"/>
    <lineage>
        <taxon>Eukaryota</taxon>
        <taxon>Fungi</taxon>
        <taxon>Dikarya</taxon>
        <taxon>Ascomycota</taxon>
        <taxon>Saccharomycotina</taxon>
        <taxon>Pichiomycetes</taxon>
        <taxon>Pichiales</taxon>
        <taxon>Pichiaceae</taxon>
        <taxon>Ogataea</taxon>
        <taxon>Ogataea/Candida clade</taxon>
    </lineage>
</organism>
<dbReference type="PROSITE" id="PS51635">
    <property type="entry name" value="PNPLA"/>
    <property type="match status" value="1"/>
</dbReference>
<feature type="domain" description="PNPLA" evidence="5">
    <location>
        <begin position="222"/>
        <end position="419"/>
    </location>
</feature>
<dbReference type="FunFam" id="3.40.1090.10:FF:000036">
    <property type="entry name" value="Patatin-like phospholipase domain-containing protein"/>
    <property type="match status" value="1"/>
</dbReference>